<evidence type="ECO:0000313" key="8">
    <source>
        <dbReference type="EMBL" id="GAA4457646.1"/>
    </source>
</evidence>
<dbReference type="InterPro" id="IPR021828">
    <property type="entry name" value="GlgE_dom_N/S"/>
</dbReference>
<feature type="binding site" evidence="6">
    <location>
        <position position="309"/>
    </location>
    <ligand>
        <name>alpha-maltose 1-phosphate</name>
        <dbReference type="ChEBI" id="CHEBI:63576"/>
    </ligand>
</feature>
<feature type="active site" description="Nucleophile" evidence="6">
    <location>
        <position position="380"/>
    </location>
</feature>
<keyword evidence="4 6" id="KW-0119">Carbohydrate metabolism</keyword>
<keyword evidence="3 6" id="KW-0808">Transferase</keyword>
<organism evidence="8 9">
    <name type="scientific">Rurimicrobium arvi</name>
    <dbReference type="NCBI Taxonomy" id="2049916"/>
    <lineage>
        <taxon>Bacteria</taxon>
        <taxon>Pseudomonadati</taxon>
        <taxon>Bacteroidota</taxon>
        <taxon>Chitinophagia</taxon>
        <taxon>Chitinophagales</taxon>
        <taxon>Chitinophagaceae</taxon>
        <taxon>Rurimicrobium</taxon>
    </lineage>
</organism>
<evidence type="ECO:0000256" key="6">
    <source>
        <dbReference type="HAMAP-Rule" id="MF_02124"/>
    </source>
</evidence>
<dbReference type="HAMAP" id="MF_02124">
    <property type="entry name" value="GlgE"/>
    <property type="match status" value="1"/>
</dbReference>
<feature type="binding site" evidence="6">
    <location>
        <position position="381"/>
    </location>
    <ligand>
        <name>alpha-maltose 1-phosphate</name>
        <dbReference type="ChEBI" id="CHEBI:63576"/>
    </ligand>
</feature>
<dbReference type="Proteomes" id="UP001501410">
    <property type="component" value="Unassembled WGS sequence"/>
</dbReference>
<keyword evidence="9" id="KW-1185">Reference proteome</keyword>
<dbReference type="PANTHER" id="PTHR47786">
    <property type="entry name" value="ALPHA-1,4-GLUCAN:MALTOSE-1-PHOSPHATE MALTOSYLTRANSFERASE"/>
    <property type="match status" value="1"/>
</dbReference>
<dbReference type="SUPFAM" id="SSF51445">
    <property type="entry name" value="(Trans)glycosidases"/>
    <property type="match status" value="1"/>
</dbReference>
<comment type="similarity">
    <text evidence="6">Belongs to the glycosyl hydrolase 13 family. GlgE subfamily.</text>
</comment>
<accession>A0ABP8MYX8</accession>
<evidence type="ECO:0000259" key="7">
    <source>
        <dbReference type="SMART" id="SM00642"/>
    </source>
</evidence>
<evidence type="ECO:0000256" key="4">
    <source>
        <dbReference type="ARBA" id="ARBA00023277"/>
    </source>
</evidence>
<dbReference type="Pfam" id="PF21702">
    <property type="entry name" value="GLGE_C"/>
    <property type="match status" value="1"/>
</dbReference>
<dbReference type="SUPFAM" id="SSF51011">
    <property type="entry name" value="Glycosyl hydrolase domain"/>
    <property type="match status" value="1"/>
</dbReference>
<dbReference type="Gene3D" id="1.20.58.80">
    <property type="entry name" value="Phosphotransferase system, lactose/cellobiose-type IIA subunit"/>
    <property type="match status" value="1"/>
</dbReference>
<dbReference type="CDD" id="cd11344">
    <property type="entry name" value="AmyAc_GlgE_like"/>
    <property type="match status" value="1"/>
</dbReference>
<dbReference type="InterPro" id="IPR017853">
    <property type="entry name" value="GH"/>
</dbReference>
<dbReference type="InterPro" id="IPR006047">
    <property type="entry name" value="GH13_cat_dom"/>
</dbReference>
<proteinExistence type="inferred from homology"/>
<dbReference type="PANTHER" id="PTHR47786:SF2">
    <property type="entry name" value="GLYCOSYL HYDROLASE FAMILY 13 CATALYTIC DOMAIN-CONTAINING PROTEIN"/>
    <property type="match status" value="1"/>
</dbReference>
<feature type="active site" description="Proton donor" evidence="6">
    <location>
        <position position="409"/>
    </location>
</feature>
<dbReference type="Gene3D" id="2.60.40.1180">
    <property type="entry name" value="Golgi alpha-mannosidase II"/>
    <property type="match status" value="1"/>
</dbReference>
<evidence type="ECO:0000256" key="5">
    <source>
        <dbReference type="ARBA" id="ARBA00048735"/>
    </source>
</evidence>
<feature type="binding site" evidence="6">
    <location>
        <position position="249"/>
    </location>
    <ligand>
        <name>alpha-maltose 1-phosphate</name>
        <dbReference type="ChEBI" id="CHEBI:63576"/>
    </ligand>
</feature>
<dbReference type="EC" id="2.4.99.16" evidence="6"/>
<dbReference type="Gene3D" id="2.60.40.10">
    <property type="entry name" value="Immunoglobulins"/>
    <property type="match status" value="1"/>
</dbReference>
<dbReference type="InterPro" id="IPR013783">
    <property type="entry name" value="Ig-like_fold"/>
</dbReference>
<comment type="subunit">
    <text evidence="1 6">Homodimer.</text>
</comment>
<comment type="catalytic activity">
    <reaction evidence="5 6">
        <text>alpha-maltose 1-phosphate + [(1-&gt;4)-alpha-D-glucosyl](n) = [(1-&gt;4)-alpha-D-glucosyl](n+2) + phosphate</text>
        <dbReference type="Rhea" id="RHEA:42692"/>
        <dbReference type="Rhea" id="RHEA-COMP:9584"/>
        <dbReference type="Rhea" id="RHEA-COMP:10183"/>
        <dbReference type="ChEBI" id="CHEBI:15444"/>
        <dbReference type="ChEBI" id="CHEBI:43474"/>
        <dbReference type="ChEBI" id="CHEBI:63576"/>
        <dbReference type="EC" id="2.4.99.16"/>
    </reaction>
</comment>
<feature type="binding site" evidence="6">
    <location>
        <position position="344"/>
    </location>
    <ligand>
        <name>alpha-maltose 1-phosphate</name>
        <dbReference type="ChEBI" id="CHEBI:63576"/>
    </ligand>
</feature>
<feature type="binding site" evidence="6">
    <location>
        <begin position="521"/>
        <end position="522"/>
    </location>
    <ligand>
        <name>alpha-maltose 1-phosphate</name>
        <dbReference type="ChEBI" id="CHEBI:63576"/>
    </ligand>
</feature>
<sequence>MIKVPGRKRVVITNVQPVIDEGQFPAKAIQCSPVTISADVFTDGHDEILVQIWIRHSTEKRWQQHPMVFENNDHWTYTFEPAFAGIYEFRIKAWTDAFRSWQKGLMKKWEAGMDIDVEIRNGIAIVQERSEQLKGSNRKDLQRWIREMETAMGTEQQLRLIHDTQLSAIMLQPELTDIPCTECKTYQLEADRQRALFSTWYELFPRSAGAGGKHGTFKDVAALIPSIRHMGFDVLYLPPVHPIGREKRKGKNNALIATETDPGSPWAIGAREGGHKSLHPELGSMKDFKQLVKTAVKHDMEIALDIALQCAPDHPYVKEHPEWFRWRADGTVQHAENPPKKYEDILPFDFESEAWESLWEELKSIFLFWIDAGVKIFRVDNPHTKSFYFWQWLIREIKNEHPDVLFLAEAFTRPRLMEQLAKAGFSQSYTYFTWRNTKEEIETYMKELSSAPLRNFFRPNFWPNTPDILPPFLSDGKENAHLIRLLLAATLSSSYGIYGPLFELGESTPVSGKEEYTDNEKYEIRQWQRDTYTKIREVLIRINRIRQQHTALQQYTDIHFLPVNNDQILAYYKTSADGSDTMIVVVNLDPFHPREATVTLPASIAGRQYHFAVHDLLSGDRYDWHTGENYVRLNPYDLPAHILHLQ</sequence>
<evidence type="ECO:0000313" key="9">
    <source>
        <dbReference type="Proteomes" id="UP001501410"/>
    </source>
</evidence>
<dbReference type="InterPro" id="IPR026585">
    <property type="entry name" value="GlgE"/>
</dbReference>
<dbReference type="SMART" id="SM00642">
    <property type="entry name" value="Aamy"/>
    <property type="match status" value="1"/>
</dbReference>
<gene>
    <name evidence="6" type="primary">glgE</name>
    <name evidence="8" type="ORF">GCM10023092_24680</name>
</gene>
<evidence type="ECO:0000256" key="2">
    <source>
        <dbReference type="ARBA" id="ARBA00022676"/>
    </source>
</evidence>
<name>A0ABP8MYX8_9BACT</name>
<dbReference type="InterPro" id="IPR049171">
    <property type="entry name" value="GLGE_C"/>
</dbReference>
<evidence type="ECO:0000256" key="3">
    <source>
        <dbReference type="ARBA" id="ARBA00022679"/>
    </source>
</evidence>
<reference evidence="9" key="1">
    <citation type="journal article" date="2019" name="Int. J. Syst. Evol. Microbiol.">
        <title>The Global Catalogue of Microorganisms (GCM) 10K type strain sequencing project: providing services to taxonomists for standard genome sequencing and annotation.</title>
        <authorList>
            <consortium name="The Broad Institute Genomics Platform"/>
            <consortium name="The Broad Institute Genome Sequencing Center for Infectious Disease"/>
            <person name="Wu L."/>
            <person name="Ma J."/>
        </authorList>
    </citation>
    <scope>NUCLEOTIDE SEQUENCE [LARGE SCALE GENOMIC DNA]</scope>
    <source>
        <strain evidence="9">JCM 31921</strain>
    </source>
</reference>
<evidence type="ECO:0000256" key="1">
    <source>
        <dbReference type="ARBA" id="ARBA00011738"/>
    </source>
</evidence>
<comment type="caution">
    <text evidence="8">The sequence shown here is derived from an EMBL/GenBank/DDBJ whole genome shotgun (WGS) entry which is preliminary data.</text>
</comment>
<feature type="domain" description="Glycosyl hydrolase family 13 catalytic" evidence="7">
    <location>
        <begin position="198"/>
        <end position="546"/>
    </location>
</feature>
<comment type="function">
    <text evidence="6">Maltosyltransferase that uses maltose 1-phosphate (M1P) as the sugar donor to elongate linear or branched alpha-(1-&gt;4)-glucans. Is involved in a branched alpha-glucan biosynthetic pathway from trehalose, together with TreS, Mak and GlgB.</text>
</comment>
<dbReference type="InterPro" id="IPR013780">
    <property type="entry name" value="Glyco_hydro_b"/>
</dbReference>
<dbReference type="RefSeq" id="WP_344827611.1">
    <property type="nucleotide sequence ID" value="NZ_BAABEZ010000024.1"/>
</dbReference>
<keyword evidence="2 6" id="KW-0328">Glycosyltransferase</keyword>
<dbReference type="EMBL" id="BAABEZ010000024">
    <property type="protein sequence ID" value="GAA4457646.1"/>
    <property type="molecule type" value="Genomic_DNA"/>
</dbReference>
<dbReference type="Pfam" id="PF11896">
    <property type="entry name" value="GlgE_dom_N_S"/>
    <property type="match status" value="1"/>
</dbReference>
<dbReference type="Gene3D" id="3.20.20.80">
    <property type="entry name" value="Glycosidases"/>
    <property type="match status" value="1"/>
</dbReference>
<feature type="site" description="Transition state stabilizer" evidence="6">
    <location>
        <position position="467"/>
    </location>
</feature>
<protein>
    <recommendedName>
        <fullName evidence="6">Alpha-1,4-glucan:maltose-1-phosphate maltosyltransferase</fullName>
        <shortName evidence="6">GMPMT</shortName>
        <ecNumber evidence="6">2.4.99.16</ecNumber>
    </recommendedName>
    <alternativeName>
        <fullName evidence="6">(1-&gt;4)-alpha-D-glucan:maltose-1-phosphate alpha-D-maltosyltransferase</fullName>
    </alternativeName>
</protein>